<name>A0AAE0RM20_9BIVA</name>
<dbReference type="Proteomes" id="UP001195483">
    <property type="component" value="Unassembled WGS sequence"/>
</dbReference>
<organism evidence="1 2">
    <name type="scientific">Potamilus streckersoni</name>
    <dbReference type="NCBI Taxonomy" id="2493646"/>
    <lineage>
        <taxon>Eukaryota</taxon>
        <taxon>Metazoa</taxon>
        <taxon>Spiralia</taxon>
        <taxon>Lophotrochozoa</taxon>
        <taxon>Mollusca</taxon>
        <taxon>Bivalvia</taxon>
        <taxon>Autobranchia</taxon>
        <taxon>Heteroconchia</taxon>
        <taxon>Palaeoheterodonta</taxon>
        <taxon>Unionida</taxon>
        <taxon>Unionoidea</taxon>
        <taxon>Unionidae</taxon>
        <taxon>Ambleminae</taxon>
        <taxon>Lampsilini</taxon>
        <taxon>Potamilus</taxon>
    </lineage>
</organism>
<evidence type="ECO:0000313" key="2">
    <source>
        <dbReference type="Proteomes" id="UP001195483"/>
    </source>
</evidence>
<gene>
    <name evidence="1" type="ORF">CHS0354_036332</name>
</gene>
<reference evidence="1" key="3">
    <citation type="submission" date="2023-05" db="EMBL/GenBank/DDBJ databases">
        <authorList>
            <person name="Smith C.H."/>
        </authorList>
    </citation>
    <scope>NUCLEOTIDE SEQUENCE</scope>
    <source>
        <strain evidence="1">CHS0354</strain>
        <tissue evidence="1">Mantle</tissue>
    </source>
</reference>
<dbReference type="AlphaFoldDB" id="A0AAE0RM20"/>
<reference evidence="1" key="2">
    <citation type="journal article" date="2021" name="Genome Biol. Evol.">
        <title>Developing a high-quality reference genome for a parasitic bivalve with doubly uniparental inheritance (Bivalvia: Unionida).</title>
        <authorList>
            <person name="Smith C.H."/>
        </authorList>
    </citation>
    <scope>NUCLEOTIDE SEQUENCE</scope>
    <source>
        <strain evidence="1">CHS0354</strain>
        <tissue evidence="1">Mantle</tissue>
    </source>
</reference>
<accession>A0AAE0RM20</accession>
<comment type="caution">
    <text evidence="1">The sequence shown here is derived from an EMBL/GenBank/DDBJ whole genome shotgun (WGS) entry which is preliminary data.</text>
</comment>
<sequence length="117" mass="13628">MPEKNNKLNTHAKTCNARDIEYFYHHLITTYYQRVDHILTSGQVPQPTASRSACMRFREITITQRHALLSQQRLLADLARLIRDFTWFTKFPVYVDHILTSGQAPTPTASRSACMRF</sequence>
<keyword evidence="2" id="KW-1185">Reference proteome</keyword>
<dbReference type="EMBL" id="JAEAOA010002127">
    <property type="protein sequence ID" value="KAK3576053.1"/>
    <property type="molecule type" value="Genomic_DNA"/>
</dbReference>
<reference evidence="1" key="1">
    <citation type="journal article" date="2021" name="Genome Biol. Evol.">
        <title>A High-Quality Reference Genome for a Parasitic Bivalve with Doubly Uniparental Inheritance (Bivalvia: Unionida).</title>
        <authorList>
            <person name="Smith C.H."/>
        </authorList>
    </citation>
    <scope>NUCLEOTIDE SEQUENCE</scope>
    <source>
        <strain evidence="1">CHS0354</strain>
    </source>
</reference>
<evidence type="ECO:0000313" key="1">
    <source>
        <dbReference type="EMBL" id="KAK3576053.1"/>
    </source>
</evidence>
<protein>
    <submittedName>
        <fullName evidence="1">Uncharacterized protein</fullName>
    </submittedName>
</protein>
<proteinExistence type="predicted"/>